<dbReference type="PANTHER" id="PTHR43790">
    <property type="entry name" value="CARBOHYDRATE TRANSPORT ATP-BINDING PROTEIN MG119-RELATED"/>
    <property type="match status" value="1"/>
</dbReference>
<evidence type="ECO:0000256" key="4">
    <source>
        <dbReference type="ARBA" id="ARBA00022737"/>
    </source>
</evidence>
<feature type="domain" description="ABC transporter" evidence="9">
    <location>
        <begin position="260"/>
        <end position="507"/>
    </location>
</feature>
<proteinExistence type="predicted"/>
<accession>A0A6H2EM25</accession>
<dbReference type="Pfam" id="PF00005">
    <property type="entry name" value="ABC_tran"/>
    <property type="match status" value="2"/>
</dbReference>
<dbReference type="InterPro" id="IPR027417">
    <property type="entry name" value="P-loop_NTPase"/>
</dbReference>
<keyword evidence="11" id="KW-1185">Reference proteome</keyword>
<keyword evidence="1" id="KW-0813">Transport</keyword>
<organism evidence="10 11">
    <name type="scientific">Arcanobacterium buesumense</name>
    <dbReference type="NCBI Taxonomy" id="2722751"/>
    <lineage>
        <taxon>Bacteria</taxon>
        <taxon>Bacillati</taxon>
        <taxon>Actinomycetota</taxon>
        <taxon>Actinomycetes</taxon>
        <taxon>Actinomycetales</taxon>
        <taxon>Actinomycetaceae</taxon>
        <taxon>Arcanobacterium</taxon>
    </lineage>
</organism>
<gene>
    <name evidence="10" type="ORF">HC352_06105</name>
</gene>
<evidence type="ECO:0000256" key="8">
    <source>
        <dbReference type="ARBA" id="ARBA00023136"/>
    </source>
</evidence>
<dbReference type="InterPro" id="IPR017871">
    <property type="entry name" value="ABC_transporter-like_CS"/>
</dbReference>
<dbReference type="InterPro" id="IPR003439">
    <property type="entry name" value="ABC_transporter-like_ATP-bd"/>
</dbReference>
<keyword evidence="8" id="KW-0472">Membrane</keyword>
<dbReference type="PANTHER" id="PTHR43790:SF1">
    <property type="entry name" value="XYLOSE IMPORT ATP-BINDING PROTEIN XYLG"/>
    <property type="match status" value="1"/>
</dbReference>
<dbReference type="EMBL" id="CP050804">
    <property type="protein sequence ID" value="QJC22123.1"/>
    <property type="molecule type" value="Genomic_DNA"/>
</dbReference>
<keyword evidence="4" id="KW-0677">Repeat</keyword>
<dbReference type="PROSITE" id="PS00211">
    <property type="entry name" value="ABC_TRANSPORTER_1"/>
    <property type="match status" value="1"/>
</dbReference>
<evidence type="ECO:0000259" key="9">
    <source>
        <dbReference type="PROSITE" id="PS50893"/>
    </source>
</evidence>
<sequence>MSKAPTTNSFPSQNHSQPFVSAVDVVKRFGGVQALNGVSVDFYPGEVHCIAGENGCGKSTLMKVISGAHAPTAGHIVIDGKSYPHLNPSLAYRLGLDIIYQDFSLLPNLTVAENIALPGYFADRQKTVRRKETLDIGEQALERLGVSLDLYSLVGDLNVAERQLCAVARALAHSARFIAMDEPTTALTWREVDALFASVEKLRDDGVALAFISHKMQEVFSISDRVTIMRNGEVVGQGRPSEYTHATLAETMTGRSQTNIDNASVIDEEAPVALEVRKLGNDPLFEDISFTIRQGEIVGLSGLLGSGRTEIAEAIAGINPAQQGSISVGGKEVKVHTMADAVNAGIGYVPEDRLTQGLFLDQPIGDNVISAHLGKALSKGIISTKKARRIQTDIVRDLRIKLDSLEDPVRSLSGGNAQRVLLAKWLLGEPKVLILNGPTVGVDVGSKFDILSVLRAQSLRGLGVLVISDDVPELVSTCHRALIVRSGRITEELKGESLTEDTIVKAIVQ</sequence>
<evidence type="ECO:0000256" key="3">
    <source>
        <dbReference type="ARBA" id="ARBA00022597"/>
    </source>
</evidence>
<dbReference type="Proteomes" id="UP000502298">
    <property type="component" value="Chromosome"/>
</dbReference>
<dbReference type="GO" id="GO:0005524">
    <property type="term" value="F:ATP binding"/>
    <property type="evidence" value="ECO:0007669"/>
    <property type="project" value="UniProtKB-KW"/>
</dbReference>
<evidence type="ECO:0000313" key="11">
    <source>
        <dbReference type="Proteomes" id="UP000502298"/>
    </source>
</evidence>
<name>A0A6H2EM25_9ACTO</name>
<dbReference type="SMART" id="SM00382">
    <property type="entry name" value="AAA"/>
    <property type="match status" value="2"/>
</dbReference>
<keyword evidence="6 10" id="KW-0067">ATP-binding</keyword>
<dbReference type="InterPro" id="IPR003593">
    <property type="entry name" value="AAA+_ATPase"/>
</dbReference>
<keyword evidence="3" id="KW-0762">Sugar transport</keyword>
<dbReference type="RefSeq" id="WP_168918054.1">
    <property type="nucleotide sequence ID" value="NZ_CP050804.1"/>
</dbReference>
<dbReference type="SUPFAM" id="SSF52540">
    <property type="entry name" value="P-loop containing nucleoside triphosphate hydrolases"/>
    <property type="match status" value="2"/>
</dbReference>
<keyword evidence="5" id="KW-0547">Nucleotide-binding</keyword>
<keyword evidence="2" id="KW-1003">Cell membrane</keyword>
<evidence type="ECO:0000256" key="5">
    <source>
        <dbReference type="ARBA" id="ARBA00022741"/>
    </source>
</evidence>
<reference evidence="10 11" key="1">
    <citation type="submission" date="2020-03" db="EMBL/GenBank/DDBJ databases">
        <title>Complete genome of Arcanobacterium buesumensis sp. nov. strain 2701.</title>
        <authorList>
            <person name="Borowiak M."/>
            <person name="Alssahen M."/>
            <person name="Laemmler C."/>
            <person name="Malorny B."/>
            <person name="Hassan A."/>
            <person name="Prenger-Berninghoff E."/>
            <person name="Ploetz M."/>
            <person name="Abdulmawjood A."/>
        </authorList>
    </citation>
    <scope>NUCLEOTIDE SEQUENCE [LARGE SCALE GENOMIC DNA]</scope>
    <source>
        <strain evidence="10 11">2701</strain>
    </source>
</reference>
<dbReference type="InterPro" id="IPR050107">
    <property type="entry name" value="ABC_carbohydrate_import_ATPase"/>
</dbReference>
<dbReference type="PROSITE" id="PS50893">
    <property type="entry name" value="ABC_TRANSPORTER_2"/>
    <property type="match status" value="2"/>
</dbReference>
<dbReference type="KEGG" id="arca:HC352_06105"/>
<evidence type="ECO:0000256" key="6">
    <source>
        <dbReference type="ARBA" id="ARBA00022840"/>
    </source>
</evidence>
<protein>
    <submittedName>
        <fullName evidence="10">Sugar ABC transporter ATP-binding protein</fullName>
    </submittedName>
</protein>
<evidence type="ECO:0000256" key="7">
    <source>
        <dbReference type="ARBA" id="ARBA00022967"/>
    </source>
</evidence>
<dbReference type="CDD" id="cd03216">
    <property type="entry name" value="ABC_Carb_Monos_I"/>
    <property type="match status" value="1"/>
</dbReference>
<dbReference type="CDD" id="cd03215">
    <property type="entry name" value="ABC_Carb_Monos_II"/>
    <property type="match status" value="1"/>
</dbReference>
<evidence type="ECO:0000313" key="10">
    <source>
        <dbReference type="EMBL" id="QJC22123.1"/>
    </source>
</evidence>
<feature type="domain" description="ABC transporter" evidence="9">
    <location>
        <begin position="20"/>
        <end position="256"/>
    </location>
</feature>
<dbReference type="AlphaFoldDB" id="A0A6H2EM25"/>
<keyword evidence="7" id="KW-1278">Translocase</keyword>
<evidence type="ECO:0000256" key="2">
    <source>
        <dbReference type="ARBA" id="ARBA00022475"/>
    </source>
</evidence>
<dbReference type="GO" id="GO:0016887">
    <property type="term" value="F:ATP hydrolysis activity"/>
    <property type="evidence" value="ECO:0007669"/>
    <property type="project" value="InterPro"/>
</dbReference>
<evidence type="ECO:0000256" key="1">
    <source>
        <dbReference type="ARBA" id="ARBA00022448"/>
    </source>
</evidence>
<dbReference type="Gene3D" id="3.40.50.300">
    <property type="entry name" value="P-loop containing nucleotide triphosphate hydrolases"/>
    <property type="match status" value="2"/>
</dbReference>